<dbReference type="Gene3D" id="3.30.70.100">
    <property type="match status" value="1"/>
</dbReference>
<evidence type="ECO:0000313" key="4">
    <source>
        <dbReference type="Proteomes" id="UP000617355"/>
    </source>
</evidence>
<dbReference type="InterPro" id="IPR011008">
    <property type="entry name" value="Dimeric_a/b-barrel"/>
</dbReference>
<protein>
    <recommendedName>
        <fullName evidence="2">ABM domain-containing protein</fullName>
    </recommendedName>
</protein>
<evidence type="ECO:0000259" key="2">
    <source>
        <dbReference type="PROSITE" id="PS51725"/>
    </source>
</evidence>
<organism evidence="3 4">
    <name type="scientific">Sinisalibacter lacisalsi</name>
    <dbReference type="NCBI Taxonomy" id="1526570"/>
    <lineage>
        <taxon>Bacteria</taxon>
        <taxon>Pseudomonadati</taxon>
        <taxon>Pseudomonadota</taxon>
        <taxon>Alphaproteobacteria</taxon>
        <taxon>Rhodobacterales</taxon>
        <taxon>Roseobacteraceae</taxon>
        <taxon>Sinisalibacter</taxon>
    </lineage>
</organism>
<feature type="compositionally biased region" description="Basic and acidic residues" evidence="1">
    <location>
        <begin position="70"/>
        <end position="79"/>
    </location>
</feature>
<gene>
    <name evidence="3" type="ORF">GCM10011358_14770</name>
</gene>
<dbReference type="RefSeq" id="WP_188526992.1">
    <property type="nucleotide sequence ID" value="NZ_BMGI01000002.1"/>
</dbReference>
<evidence type="ECO:0000256" key="1">
    <source>
        <dbReference type="SAM" id="MobiDB-lite"/>
    </source>
</evidence>
<feature type="domain" description="ABM" evidence="2">
    <location>
        <begin position="5"/>
        <end position="95"/>
    </location>
</feature>
<reference evidence="4" key="1">
    <citation type="journal article" date="2019" name="Int. J. Syst. Evol. Microbiol.">
        <title>The Global Catalogue of Microorganisms (GCM) 10K type strain sequencing project: providing services to taxonomists for standard genome sequencing and annotation.</title>
        <authorList>
            <consortium name="The Broad Institute Genomics Platform"/>
            <consortium name="The Broad Institute Genome Sequencing Center for Infectious Disease"/>
            <person name="Wu L."/>
            <person name="Ma J."/>
        </authorList>
    </citation>
    <scope>NUCLEOTIDE SEQUENCE [LARGE SCALE GENOMIC DNA]</scope>
    <source>
        <strain evidence="4">CGMCC 1.12922</strain>
    </source>
</reference>
<accession>A0ABQ1QKS8</accession>
<dbReference type="SUPFAM" id="SSF54909">
    <property type="entry name" value="Dimeric alpha+beta barrel"/>
    <property type="match status" value="1"/>
</dbReference>
<evidence type="ECO:0000313" key="3">
    <source>
        <dbReference type="EMBL" id="GGD31770.1"/>
    </source>
</evidence>
<dbReference type="InterPro" id="IPR007138">
    <property type="entry name" value="ABM_dom"/>
</dbReference>
<feature type="region of interest" description="Disordered" evidence="1">
    <location>
        <begin position="70"/>
        <end position="95"/>
    </location>
</feature>
<dbReference type="PROSITE" id="PS51725">
    <property type="entry name" value="ABM"/>
    <property type="match status" value="1"/>
</dbReference>
<sequence>MTPRFSLTGHFDVPAGRADAIAAALPGRILFTRAEAGCLAFHETPDQEAPGCYKVAGLFESRAAFEAHQARTAASDRRRIGQGLPRAYETREITP</sequence>
<dbReference type="Pfam" id="PF03992">
    <property type="entry name" value="ABM"/>
    <property type="match status" value="1"/>
</dbReference>
<comment type="caution">
    <text evidence="3">The sequence shown here is derived from an EMBL/GenBank/DDBJ whole genome shotgun (WGS) entry which is preliminary data.</text>
</comment>
<keyword evidence="4" id="KW-1185">Reference proteome</keyword>
<name>A0ABQ1QKS8_9RHOB</name>
<proteinExistence type="predicted"/>
<dbReference type="Proteomes" id="UP000617355">
    <property type="component" value="Unassembled WGS sequence"/>
</dbReference>
<dbReference type="EMBL" id="BMGI01000002">
    <property type="protein sequence ID" value="GGD31770.1"/>
    <property type="molecule type" value="Genomic_DNA"/>
</dbReference>